<dbReference type="InParanoid" id="L2GQ71"/>
<evidence type="ECO:0000256" key="1">
    <source>
        <dbReference type="SAM" id="Coils"/>
    </source>
</evidence>
<sequence>MSSNSHTPRRSLPRYQSVRQVPSKKQPKQSKQSFTHQDFMAFIEPFYELLKKKNFEEFKKMSEVKNFDFKKEIYAKWSGCLNEKLLSSYQFDDNVEIEDVQFGTSLEPIKPIESLEFVPPFYEKNRILESYRTSMFKDALKEYKRQVERNNKRRSIILNVIPKRARYSAYFYAFDLINSKLEELQKRLNVLKKNIKPNELEADMIREYLDRIYEFFNAFGFPDQFDSDEMNYPDIIDDMTDEEKDTDLQYFK</sequence>
<keyword evidence="1" id="KW-0175">Coiled coil</keyword>
<organism evidence="3 4">
    <name type="scientific">Vittaforma corneae (strain ATCC 50505)</name>
    <name type="common">Microsporidian parasite</name>
    <name type="synonym">Nosema corneum</name>
    <dbReference type="NCBI Taxonomy" id="993615"/>
    <lineage>
        <taxon>Eukaryota</taxon>
        <taxon>Fungi</taxon>
        <taxon>Fungi incertae sedis</taxon>
        <taxon>Microsporidia</taxon>
        <taxon>Nosematidae</taxon>
        <taxon>Vittaforma</taxon>
    </lineage>
</organism>
<evidence type="ECO:0000256" key="2">
    <source>
        <dbReference type="SAM" id="MobiDB-lite"/>
    </source>
</evidence>
<reference evidence="4" key="1">
    <citation type="submission" date="2011-05" db="EMBL/GenBank/DDBJ databases">
        <title>The genome sequence of Vittaforma corneae strain ATCC 50505.</title>
        <authorList>
            <consortium name="The Broad Institute Genome Sequencing Platform"/>
            <person name="Cuomo C."/>
            <person name="Didier E."/>
            <person name="Bowers L."/>
            <person name="Young S.K."/>
            <person name="Zeng Q."/>
            <person name="Gargeya S."/>
            <person name="Fitzgerald M."/>
            <person name="Haas B."/>
            <person name="Abouelleil A."/>
            <person name="Alvarado L."/>
            <person name="Arachchi H.M."/>
            <person name="Berlin A."/>
            <person name="Chapman S.B."/>
            <person name="Gearin G."/>
            <person name="Goldberg J."/>
            <person name="Griggs A."/>
            <person name="Gujja S."/>
            <person name="Hansen M."/>
            <person name="Heiman D."/>
            <person name="Howarth C."/>
            <person name="Larimer J."/>
            <person name="Lui A."/>
            <person name="MacDonald P.J.P."/>
            <person name="McCowen C."/>
            <person name="Montmayeur A."/>
            <person name="Murphy C."/>
            <person name="Neiman D."/>
            <person name="Pearson M."/>
            <person name="Priest M."/>
            <person name="Roberts A."/>
            <person name="Saif S."/>
            <person name="Shea T."/>
            <person name="Sisk P."/>
            <person name="Stolte C."/>
            <person name="Sykes S."/>
            <person name="Wortman J."/>
            <person name="Nusbaum C."/>
            <person name="Birren B."/>
        </authorList>
    </citation>
    <scope>NUCLEOTIDE SEQUENCE [LARGE SCALE GENOMIC DNA]</scope>
    <source>
        <strain evidence="4">ATCC 50505</strain>
    </source>
</reference>
<proteinExistence type="predicted"/>
<feature type="region of interest" description="Disordered" evidence="2">
    <location>
        <begin position="1"/>
        <end position="34"/>
    </location>
</feature>
<dbReference type="Proteomes" id="UP000011082">
    <property type="component" value="Unassembled WGS sequence"/>
</dbReference>
<gene>
    <name evidence="3" type="ORF">VICG_00074</name>
</gene>
<protein>
    <submittedName>
        <fullName evidence="3">Uncharacterized protein</fullName>
    </submittedName>
</protein>
<dbReference type="AlphaFoldDB" id="L2GQ71"/>
<feature type="coiled-coil region" evidence="1">
    <location>
        <begin position="174"/>
        <end position="201"/>
    </location>
</feature>
<dbReference type="EMBL" id="JH370130">
    <property type="protein sequence ID" value="ELA42759.1"/>
    <property type="molecule type" value="Genomic_DNA"/>
</dbReference>
<dbReference type="HOGENOM" id="CLU_1103495_0_0_1"/>
<dbReference type="RefSeq" id="XP_007603527.1">
    <property type="nucleotide sequence ID" value="XM_007603465.1"/>
</dbReference>
<evidence type="ECO:0000313" key="4">
    <source>
        <dbReference type="Proteomes" id="UP000011082"/>
    </source>
</evidence>
<name>L2GQ71_VITCO</name>
<dbReference type="OMA" id="AFIMNAD"/>
<dbReference type="GeneID" id="19880792"/>
<dbReference type="VEuPathDB" id="MicrosporidiaDB:VICG_00074"/>
<keyword evidence="4" id="KW-1185">Reference proteome</keyword>
<accession>L2GQ71</accession>
<evidence type="ECO:0000313" key="3">
    <source>
        <dbReference type="EMBL" id="ELA42759.1"/>
    </source>
</evidence>